<organism evidence="2 3">
    <name type="scientific">Glonium stellatum</name>
    <dbReference type="NCBI Taxonomy" id="574774"/>
    <lineage>
        <taxon>Eukaryota</taxon>
        <taxon>Fungi</taxon>
        <taxon>Dikarya</taxon>
        <taxon>Ascomycota</taxon>
        <taxon>Pezizomycotina</taxon>
        <taxon>Dothideomycetes</taxon>
        <taxon>Pleosporomycetidae</taxon>
        <taxon>Gloniales</taxon>
        <taxon>Gloniaceae</taxon>
        <taxon>Glonium</taxon>
    </lineage>
</organism>
<name>A0A8E2JPZ7_9PEZI</name>
<reference evidence="2 3" key="1">
    <citation type="journal article" date="2016" name="Nat. Commun.">
        <title>Ectomycorrhizal ecology is imprinted in the genome of the dominant symbiotic fungus Cenococcum geophilum.</title>
        <authorList>
            <consortium name="DOE Joint Genome Institute"/>
            <person name="Peter M."/>
            <person name="Kohler A."/>
            <person name="Ohm R.A."/>
            <person name="Kuo A."/>
            <person name="Krutzmann J."/>
            <person name="Morin E."/>
            <person name="Arend M."/>
            <person name="Barry K.W."/>
            <person name="Binder M."/>
            <person name="Choi C."/>
            <person name="Clum A."/>
            <person name="Copeland A."/>
            <person name="Grisel N."/>
            <person name="Haridas S."/>
            <person name="Kipfer T."/>
            <person name="LaButti K."/>
            <person name="Lindquist E."/>
            <person name="Lipzen A."/>
            <person name="Maire R."/>
            <person name="Meier B."/>
            <person name="Mihaltcheva S."/>
            <person name="Molinier V."/>
            <person name="Murat C."/>
            <person name="Poggeler S."/>
            <person name="Quandt C.A."/>
            <person name="Sperisen C."/>
            <person name="Tritt A."/>
            <person name="Tisserant E."/>
            <person name="Crous P.W."/>
            <person name="Henrissat B."/>
            <person name="Nehls U."/>
            <person name="Egli S."/>
            <person name="Spatafora J.W."/>
            <person name="Grigoriev I.V."/>
            <person name="Martin F.M."/>
        </authorList>
    </citation>
    <scope>NUCLEOTIDE SEQUENCE [LARGE SCALE GENOMIC DNA]</scope>
    <source>
        <strain evidence="2 3">CBS 207.34</strain>
    </source>
</reference>
<dbReference type="AlphaFoldDB" id="A0A8E2JPZ7"/>
<dbReference type="OrthoDB" id="4850190at2759"/>
<dbReference type="Proteomes" id="UP000250140">
    <property type="component" value="Unassembled WGS sequence"/>
</dbReference>
<gene>
    <name evidence="2" type="ORF">AOQ84DRAFT_356111</name>
</gene>
<proteinExistence type="predicted"/>
<keyword evidence="3" id="KW-1185">Reference proteome</keyword>
<dbReference type="EMBL" id="KV750378">
    <property type="protein sequence ID" value="OCL05117.1"/>
    <property type="molecule type" value="Genomic_DNA"/>
</dbReference>
<sequence>MRLQVFTAALLSSSALASSPNQRRQTTDAQEFSSAAGQLISLYIPASVQSAIASAASQASVTGDPQSIVNSALTATVTPSWFTAIPTEYQPNINSLESAISDLRGAAATGIPGAPRVTTATDSAGSTYVTTIPGSMSITGSVAASLSSVISSLESSASAAASSALSSESSALSSLEASASAAISSASVAASHTVSSSKSSGFAAPTQVPMAAAGVLGFLGLVLAI</sequence>
<keyword evidence="1" id="KW-0732">Signal</keyword>
<accession>A0A8E2JPZ7</accession>
<feature type="chain" id="PRO_5034353123" evidence="1">
    <location>
        <begin position="18"/>
        <end position="225"/>
    </location>
</feature>
<feature type="signal peptide" evidence="1">
    <location>
        <begin position="1"/>
        <end position="17"/>
    </location>
</feature>
<evidence type="ECO:0000313" key="3">
    <source>
        <dbReference type="Proteomes" id="UP000250140"/>
    </source>
</evidence>
<evidence type="ECO:0000256" key="1">
    <source>
        <dbReference type="SAM" id="SignalP"/>
    </source>
</evidence>
<protein>
    <submittedName>
        <fullName evidence="2">Uncharacterized protein</fullName>
    </submittedName>
</protein>
<evidence type="ECO:0000313" key="2">
    <source>
        <dbReference type="EMBL" id="OCL05117.1"/>
    </source>
</evidence>